<name>W7UKZ6_RUMFL</name>
<evidence type="ECO:0000313" key="1">
    <source>
        <dbReference type="EMBL" id="EWM54453.1"/>
    </source>
</evidence>
<comment type="caution">
    <text evidence="1">The sequence shown here is derived from an EMBL/GenBank/DDBJ whole genome shotgun (WGS) entry which is preliminary data.</text>
</comment>
<dbReference type="Proteomes" id="UP000019365">
    <property type="component" value="Unassembled WGS sequence"/>
</dbReference>
<organism evidence="1 2">
    <name type="scientific">Ruminococcus flavefaciens 007c</name>
    <dbReference type="NCBI Taxonomy" id="1341157"/>
    <lineage>
        <taxon>Bacteria</taxon>
        <taxon>Bacillati</taxon>
        <taxon>Bacillota</taxon>
        <taxon>Clostridia</taxon>
        <taxon>Eubacteriales</taxon>
        <taxon>Oscillospiraceae</taxon>
        <taxon>Ruminococcus</taxon>
    </lineage>
</organism>
<dbReference type="OrthoDB" id="9816042at2"/>
<dbReference type="EMBL" id="ATAX01000016">
    <property type="protein sequence ID" value="EWM54453.1"/>
    <property type="molecule type" value="Genomic_DNA"/>
</dbReference>
<sequence>MCNQDIRAYALEKNVFWWQIADVLKKSEASMTRMLRHELKDTEKAMIRLIIDDLANASRTPRSESCQISGSTEERM</sequence>
<proteinExistence type="predicted"/>
<dbReference type="AlphaFoldDB" id="W7UKZ6"/>
<protein>
    <submittedName>
        <fullName evidence="1">Uncharacterized protein</fullName>
    </submittedName>
</protein>
<evidence type="ECO:0000313" key="2">
    <source>
        <dbReference type="Proteomes" id="UP000019365"/>
    </source>
</evidence>
<accession>W7UKZ6</accession>
<dbReference type="RefSeq" id="WP_019678245.1">
    <property type="nucleotide sequence ID" value="NZ_ATAX01000016.1"/>
</dbReference>
<reference evidence="1 2" key="1">
    <citation type="journal article" date="2014" name="PLoS ONE">
        <title>Rumen cellulosomics: divergent fiber-degrading strategies revealed by comparative genome-wide analysis of six ruminococcal strains.</title>
        <authorList>
            <person name="Dassa B."/>
            <person name="Borovok I."/>
            <person name="Ruimy-Israeli V."/>
            <person name="Lamed R."/>
            <person name="Flint H.J."/>
            <person name="Duncan S.H."/>
            <person name="Henrissat B."/>
            <person name="Coutinho P."/>
            <person name="Morrison M."/>
            <person name="Mosoni P."/>
            <person name="Yeoman C.J."/>
            <person name="White B.A."/>
            <person name="Bayer E.A."/>
        </authorList>
    </citation>
    <scope>NUCLEOTIDE SEQUENCE [LARGE SCALE GENOMIC DNA]</scope>
    <source>
        <strain evidence="1 2">007c</strain>
    </source>
</reference>
<gene>
    <name evidence="1" type="ORF">RF007C_12655</name>
</gene>
<keyword evidence="2" id="KW-1185">Reference proteome</keyword>